<keyword evidence="5" id="KW-1185">Reference proteome</keyword>
<proteinExistence type="predicted"/>
<dbReference type="Gene3D" id="1.25.40.10">
    <property type="entry name" value="Tetratricopeptide repeat domain"/>
    <property type="match status" value="1"/>
</dbReference>
<dbReference type="Gene3D" id="3.30.1330.60">
    <property type="entry name" value="OmpA-like domain"/>
    <property type="match status" value="1"/>
</dbReference>
<protein>
    <submittedName>
        <fullName evidence="4">OmpA family protein</fullName>
    </submittedName>
</protein>
<sequence length="512" mass="57860">MKKLYVLAFPVLFSLSVSAQQSDCRTPVVSYEEGPHAEWHEDSLQVRFTVRVAGRLCGPTSLHIVPAYISGGDTIRYRTLSYFKPADYRYFRREQFVGETRDDRLVHLVTRRTTPLVTGYSQARPIPAAMRDGELRVLTYLRNCCGCRLICTANLPVTPPDAVAQQPVVAADSAAVPRELPAGTLPLPVTVHRLPLFERNVSFVQPAAEQVKERSEKLTVRINYLVNHWKVSAHYRTNGEELARIDRLLSPLAGDTATYRVRSARITGYASPEASYEHNKRLSELRAGAMRDYLRGRYGLAGEIISVYGAGEDWEGLRRAIDRSDMEDKYAALAIIDDYDIFDGRESRLMALNGGTTYRYMLENLFPPLRRMELELGYVVRSFGVEEAARLLASRPQDLSHTEIFDVAQARNGDARIRDDRDGYGREYDVALRYYPDDAAANINAASAALIRGDMPLAWKCLQRVQDDPRACIDLGIYCWMCGDTARARAYFLYALNTDPERASYNLEQLGR</sequence>
<organism evidence="4 5">
    <name type="scientific">Alistipes senegalensis JC50</name>
    <dbReference type="NCBI Taxonomy" id="1033732"/>
    <lineage>
        <taxon>Bacteria</taxon>
        <taxon>Pseudomonadati</taxon>
        <taxon>Bacteroidota</taxon>
        <taxon>Bacteroidia</taxon>
        <taxon>Bacteroidales</taxon>
        <taxon>Rikenellaceae</taxon>
        <taxon>Alistipes</taxon>
    </lineage>
</organism>
<keyword evidence="2" id="KW-0732">Signal</keyword>
<dbReference type="Proteomes" id="UP001058267">
    <property type="component" value="Chromosome"/>
</dbReference>
<evidence type="ECO:0000256" key="2">
    <source>
        <dbReference type="SAM" id="SignalP"/>
    </source>
</evidence>
<feature type="chain" id="PRO_5046840373" evidence="2">
    <location>
        <begin position="20"/>
        <end position="512"/>
    </location>
</feature>
<reference evidence="4" key="1">
    <citation type="journal article" date="2022" name="Cell">
        <title>Design, construction, and in vivo augmentation of a complex gut microbiome.</title>
        <authorList>
            <person name="Cheng A.G."/>
            <person name="Ho P.Y."/>
            <person name="Aranda-Diaz A."/>
            <person name="Jain S."/>
            <person name="Yu F.B."/>
            <person name="Meng X."/>
            <person name="Wang M."/>
            <person name="Iakiviak M."/>
            <person name="Nagashima K."/>
            <person name="Zhao A."/>
            <person name="Murugkar P."/>
            <person name="Patil A."/>
            <person name="Atabakhsh K."/>
            <person name="Weakley A."/>
            <person name="Yan J."/>
            <person name="Brumbaugh A.R."/>
            <person name="Higginbottom S."/>
            <person name="Dimas A."/>
            <person name="Shiver A.L."/>
            <person name="Deutschbauer A."/>
            <person name="Neff N."/>
            <person name="Sonnenburg J.L."/>
            <person name="Huang K.C."/>
            <person name="Fischbach M.A."/>
        </authorList>
    </citation>
    <scope>NUCLEOTIDE SEQUENCE</scope>
    <source>
        <strain evidence="4">JC50</strain>
    </source>
</reference>
<feature type="signal peptide" evidence="2">
    <location>
        <begin position="1"/>
        <end position="19"/>
    </location>
</feature>
<dbReference type="InterPro" id="IPR011990">
    <property type="entry name" value="TPR-like_helical_dom_sf"/>
</dbReference>
<name>A0ABY5V7G7_9BACT</name>
<dbReference type="SUPFAM" id="SSF48452">
    <property type="entry name" value="TPR-like"/>
    <property type="match status" value="1"/>
</dbReference>
<evidence type="ECO:0000313" key="5">
    <source>
        <dbReference type="Proteomes" id="UP001058267"/>
    </source>
</evidence>
<feature type="domain" description="OmpA-like" evidence="3">
    <location>
        <begin position="211"/>
        <end position="339"/>
    </location>
</feature>
<dbReference type="InterPro" id="IPR036737">
    <property type="entry name" value="OmpA-like_sf"/>
</dbReference>
<dbReference type="SUPFAM" id="SSF103088">
    <property type="entry name" value="OmpA-like"/>
    <property type="match status" value="1"/>
</dbReference>
<dbReference type="PROSITE" id="PS51123">
    <property type="entry name" value="OMPA_2"/>
    <property type="match status" value="1"/>
</dbReference>
<keyword evidence="1" id="KW-0472">Membrane</keyword>
<evidence type="ECO:0000313" key="4">
    <source>
        <dbReference type="EMBL" id="UWN65575.1"/>
    </source>
</evidence>
<evidence type="ECO:0000256" key="1">
    <source>
        <dbReference type="PROSITE-ProRule" id="PRU00473"/>
    </source>
</evidence>
<gene>
    <name evidence="4" type="ORF">NQ519_01700</name>
</gene>
<dbReference type="RefSeq" id="WP_147513137.1">
    <property type="nucleotide sequence ID" value="NZ_CP102252.1"/>
</dbReference>
<evidence type="ECO:0000259" key="3">
    <source>
        <dbReference type="PROSITE" id="PS51123"/>
    </source>
</evidence>
<dbReference type="EMBL" id="CP102252">
    <property type="protein sequence ID" value="UWN65575.1"/>
    <property type="molecule type" value="Genomic_DNA"/>
</dbReference>
<dbReference type="InterPro" id="IPR006665">
    <property type="entry name" value="OmpA-like"/>
</dbReference>
<accession>A0ABY5V7G7</accession>